<protein>
    <recommendedName>
        <fullName evidence="4">Transmembrane protein</fullName>
    </recommendedName>
</protein>
<evidence type="ECO:0008006" key="4">
    <source>
        <dbReference type="Google" id="ProtNLM"/>
    </source>
</evidence>
<dbReference type="RefSeq" id="WP_186903608.1">
    <property type="nucleotide sequence ID" value="NZ_JACOGD010000004.1"/>
</dbReference>
<keyword evidence="1" id="KW-0812">Transmembrane</keyword>
<feature type="transmembrane region" description="Helical" evidence="1">
    <location>
        <begin position="47"/>
        <end position="69"/>
    </location>
</feature>
<sequence>MMTSTRREAALQLLEATGMRKSSYAPPGVLLLWRLGIDCPPPHFARFWSVLVLSGVYFGIFWGLLMWLFMWLSSAASKSLLFASLPLAACFAGGFFGLGMAIYYAYGRKKYQLPLWEDVQ</sequence>
<dbReference type="Pfam" id="PF19942">
    <property type="entry name" value="DUF6404"/>
    <property type="match status" value="1"/>
</dbReference>
<comment type="caution">
    <text evidence="2">The sequence shown here is derived from an EMBL/GenBank/DDBJ whole genome shotgun (WGS) entry which is preliminary data.</text>
</comment>
<keyword evidence="1" id="KW-0472">Membrane</keyword>
<proteinExistence type="predicted"/>
<evidence type="ECO:0000313" key="3">
    <source>
        <dbReference type="Proteomes" id="UP000654304"/>
    </source>
</evidence>
<organism evidence="2 3">
    <name type="scientific">Undibacterium curvum</name>
    <dbReference type="NCBI Taxonomy" id="2762294"/>
    <lineage>
        <taxon>Bacteria</taxon>
        <taxon>Pseudomonadati</taxon>
        <taxon>Pseudomonadota</taxon>
        <taxon>Betaproteobacteria</taxon>
        <taxon>Burkholderiales</taxon>
        <taxon>Oxalobacteraceae</taxon>
        <taxon>Undibacterium</taxon>
    </lineage>
</organism>
<dbReference type="InterPro" id="IPR045644">
    <property type="entry name" value="DUF6404"/>
</dbReference>
<evidence type="ECO:0000256" key="1">
    <source>
        <dbReference type="SAM" id="Phobius"/>
    </source>
</evidence>
<keyword evidence="1" id="KW-1133">Transmembrane helix</keyword>
<accession>A0ABR7A4Z0</accession>
<reference evidence="2 3" key="1">
    <citation type="submission" date="2020-08" db="EMBL/GenBank/DDBJ databases">
        <title>Novel species isolated from subtropical streams in China.</title>
        <authorList>
            <person name="Lu H."/>
        </authorList>
    </citation>
    <scope>NUCLEOTIDE SEQUENCE [LARGE SCALE GENOMIC DNA]</scope>
    <source>
        <strain evidence="2 3">CY22W</strain>
    </source>
</reference>
<keyword evidence="3" id="KW-1185">Reference proteome</keyword>
<evidence type="ECO:0000313" key="2">
    <source>
        <dbReference type="EMBL" id="MBC3931912.1"/>
    </source>
</evidence>
<name>A0ABR7A4Z0_9BURK</name>
<dbReference type="EMBL" id="JACOGD010000004">
    <property type="protein sequence ID" value="MBC3931912.1"/>
    <property type="molecule type" value="Genomic_DNA"/>
</dbReference>
<gene>
    <name evidence="2" type="ORF">H8K43_09535</name>
</gene>
<feature type="transmembrane region" description="Helical" evidence="1">
    <location>
        <begin position="81"/>
        <end position="106"/>
    </location>
</feature>
<dbReference type="Proteomes" id="UP000654304">
    <property type="component" value="Unassembled WGS sequence"/>
</dbReference>